<dbReference type="Proteomes" id="UP000054495">
    <property type="component" value="Unassembled WGS sequence"/>
</dbReference>
<proteinExistence type="predicted"/>
<reference evidence="1 2" key="1">
    <citation type="submission" date="2013-05" db="EMBL/GenBank/DDBJ databases">
        <title>Draft genome of the parasitic nematode Anyclostoma ceylanicum.</title>
        <authorList>
            <person name="Mitreva M."/>
        </authorList>
    </citation>
    <scope>NUCLEOTIDE SEQUENCE [LARGE SCALE GENOMIC DNA]</scope>
</reference>
<organism evidence="1 2">
    <name type="scientific">Ancylostoma ceylanicum</name>
    <dbReference type="NCBI Taxonomy" id="53326"/>
    <lineage>
        <taxon>Eukaryota</taxon>
        <taxon>Metazoa</taxon>
        <taxon>Ecdysozoa</taxon>
        <taxon>Nematoda</taxon>
        <taxon>Chromadorea</taxon>
        <taxon>Rhabditida</taxon>
        <taxon>Rhabditina</taxon>
        <taxon>Rhabditomorpha</taxon>
        <taxon>Strongyloidea</taxon>
        <taxon>Ancylostomatidae</taxon>
        <taxon>Ancylostomatinae</taxon>
        <taxon>Ancylostoma</taxon>
    </lineage>
</organism>
<gene>
    <name evidence="1" type="ORF">ANCCEY_13851</name>
</gene>
<sequence length="196" mass="22102">MCLKQPFEPLDVKFTLVMERIREAIVVFTTVLTGLDGAGTRCYVCTTIDANAMLKEIADPNWLRWLENVRYAPYSEQCADDFKVDLALRGGVKNHECNQGVCMKMVIQQKNVRKSTSESCEALIKLDKLAEQADALKGQGDESAMCGGAASLSQKSRYDRIARVFQVAKMSKIPRSAWRGNFFIRSHYIRHGPENM</sequence>
<dbReference type="AlphaFoldDB" id="A0A0D6L6K7"/>
<name>A0A0D6L6K7_9BILA</name>
<protein>
    <submittedName>
        <fullName evidence="1">Uncharacterized protein</fullName>
    </submittedName>
</protein>
<evidence type="ECO:0000313" key="2">
    <source>
        <dbReference type="Proteomes" id="UP000054495"/>
    </source>
</evidence>
<evidence type="ECO:0000313" key="1">
    <source>
        <dbReference type="EMBL" id="EPB67059.1"/>
    </source>
</evidence>
<dbReference type="EMBL" id="KE125794">
    <property type="protein sequence ID" value="EPB67059.1"/>
    <property type="molecule type" value="Genomic_DNA"/>
</dbReference>
<accession>A0A0D6L6K7</accession>
<keyword evidence="2" id="KW-1185">Reference proteome</keyword>